<dbReference type="AlphaFoldDB" id="A0A6G7PXC7"/>
<name>A0A6G7PXC7_9BACT</name>
<dbReference type="KEGG" id="tav:G4V39_08525"/>
<reference evidence="1 2" key="1">
    <citation type="submission" date="2020-02" db="EMBL/GenBank/DDBJ databases">
        <title>Genome analysis of Thermosulfuriphilus ammonigenes ST65T, an anaerobic thermophilic chemolithoautotrophic bacterium isolated from a deep-sea hydrothermal vent.</title>
        <authorList>
            <person name="Slobodkina G."/>
            <person name="Allioux M."/>
            <person name="Merkel A."/>
            <person name="Alain K."/>
            <person name="Jebbar M."/>
            <person name="Slobodkin A."/>
        </authorList>
    </citation>
    <scope>NUCLEOTIDE SEQUENCE [LARGE SCALE GENOMIC DNA]</scope>
    <source>
        <strain evidence="1 2">ST65</strain>
    </source>
</reference>
<evidence type="ECO:0000313" key="1">
    <source>
        <dbReference type="EMBL" id="QIJ72312.1"/>
    </source>
</evidence>
<organism evidence="1 2">
    <name type="scientific">Thermosulfuriphilus ammonigenes</name>
    <dbReference type="NCBI Taxonomy" id="1936021"/>
    <lineage>
        <taxon>Bacteria</taxon>
        <taxon>Pseudomonadati</taxon>
        <taxon>Thermodesulfobacteriota</taxon>
        <taxon>Thermodesulfobacteria</taxon>
        <taxon>Thermodesulfobacteriales</taxon>
        <taxon>Thermodesulfobacteriaceae</taxon>
        <taxon>Thermosulfuriphilus</taxon>
    </lineage>
</organism>
<proteinExistence type="predicted"/>
<sequence>MGMWQKIIDSLGAAAFAEAGEFDQARQYLAEIGLLEGASESLSAWDKTMVAMAFAEAGEFDYAQEIIRDPSYPQVKVERELDLSQIHERLTEAITFAESGVPEHALEIIKQGSRPTVVVICQEGHYPQELWDCALKMAQAKGLDILVVSIFSATSASQGQLSREIRQRLLRRADDGLAPWVTQARSQGVCLGHMVSFTSLEATLRALKDEFRIRYVISLPEEEVPHFGEVHIFSF</sequence>
<dbReference type="RefSeq" id="WP_166032530.1">
    <property type="nucleotide sequence ID" value="NZ_CP048877.1"/>
</dbReference>
<evidence type="ECO:0000313" key="2">
    <source>
        <dbReference type="Proteomes" id="UP000502179"/>
    </source>
</evidence>
<accession>A0A6G7PXC7</accession>
<dbReference type="EMBL" id="CP048877">
    <property type="protein sequence ID" value="QIJ72312.1"/>
    <property type="molecule type" value="Genomic_DNA"/>
</dbReference>
<dbReference type="Proteomes" id="UP000502179">
    <property type="component" value="Chromosome"/>
</dbReference>
<gene>
    <name evidence="1" type="ORF">G4V39_08525</name>
</gene>
<keyword evidence="2" id="KW-1185">Reference proteome</keyword>
<protein>
    <submittedName>
        <fullName evidence="1">Uncharacterized protein</fullName>
    </submittedName>
</protein>